<name>A0A191MXK2_CRYPA</name>
<dbReference type="SUPFAM" id="SSF55608">
    <property type="entry name" value="Homing endonucleases"/>
    <property type="match status" value="1"/>
</dbReference>
<reference evidence="1" key="1">
    <citation type="journal article" date="2016" name="PLoS ONE">
        <title>Intron Derived Size Polymorphism in the Mitochondrial Genomes of Closely Related Chrysoporthe Species.</title>
        <authorList>
            <person name="Kanzi A.M."/>
            <person name="Wingfield B.D."/>
            <person name="Steenkamp E.T."/>
            <person name="Naidoo S."/>
            <person name="van der Merwe N.A."/>
        </authorList>
    </citation>
    <scope>NUCLEOTIDE SEQUENCE</scope>
</reference>
<proteinExistence type="predicted"/>
<protein>
    <recommendedName>
        <fullName evidence="2">LAGLIDADG endonuclease</fullName>
    </recommendedName>
</protein>
<dbReference type="EMBL" id="KT428651">
    <property type="protein sequence ID" value="AMX22318.1"/>
    <property type="molecule type" value="Genomic_DNA"/>
</dbReference>
<evidence type="ECO:0000313" key="1">
    <source>
        <dbReference type="EMBL" id="AMX22318.1"/>
    </source>
</evidence>
<dbReference type="AlphaFoldDB" id="A0A191MXK2"/>
<organism evidence="1">
    <name type="scientific">Cryphonectria parasitica</name>
    <name type="common">Chestnut blight fungus</name>
    <name type="synonym">Endothia parasitica</name>
    <dbReference type="NCBI Taxonomy" id="5116"/>
    <lineage>
        <taxon>Eukaryota</taxon>
        <taxon>Fungi</taxon>
        <taxon>Dikarya</taxon>
        <taxon>Ascomycota</taxon>
        <taxon>Pezizomycotina</taxon>
        <taxon>Sordariomycetes</taxon>
        <taxon>Sordariomycetidae</taxon>
        <taxon>Diaporthales</taxon>
        <taxon>Cryphonectriaceae</taxon>
        <taxon>Cryphonectria-Endothia species complex</taxon>
        <taxon>Cryphonectria</taxon>
    </lineage>
</organism>
<gene>
    <name evidence="1" type="primary">orf211</name>
</gene>
<dbReference type="Gene3D" id="3.10.28.10">
    <property type="entry name" value="Homing endonucleases"/>
    <property type="match status" value="1"/>
</dbReference>
<sequence length="211" mass="24313">MEKTSIMIQESKAWILSESSEVTNKDSAEGKNSFTNLVIVNNDIIKSVIIPFFCSMTWHSKKFLDFEDFTLVFKLKEQGYHHTEKGKYLIDSFLKQMNNNRLSTSVGSGPKINRELLISQAKIMLEGPSNYKRVGGKTLIISENKWLTYRKNVNIEIIDIKGNVINTCVSIAAVMEFLGLSRYMILKRLEDGKSFLWVKENRLICIREVEF</sequence>
<evidence type="ECO:0008006" key="2">
    <source>
        <dbReference type="Google" id="ProtNLM"/>
    </source>
</evidence>
<accession>A0A191MXK2</accession>
<keyword evidence="1" id="KW-0496">Mitochondrion</keyword>
<dbReference type="InterPro" id="IPR027434">
    <property type="entry name" value="Homing_endonucl"/>
</dbReference>
<geneLocation type="mitochondrion" evidence="1"/>